<dbReference type="PANTHER" id="PTHR35490">
    <property type="entry name" value="BACTERIOPHAGE N4 ADSORPTION B PROTEIN"/>
    <property type="match status" value="1"/>
</dbReference>
<feature type="coiled-coil region" evidence="1">
    <location>
        <begin position="113"/>
        <end position="140"/>
    </location>
</feature>
<dbReference type="PANTHER" id="PTHR35490:SF2">
    <property type="entry name" value="BACTERIOPHAGE N4 ADSORPTION B PROTEIN"/>
    <property type="match status" value="1"/>
</dbReference>
<reference evidence="4 5" key="1">
    <citation type="journal article" date="2011" name="Science">
        <title>The Selaginella genome identifies genetic changes associated with the evolution of vascular plants.</title>
        <authorList>
            <person name="Banks J.A."/>
            <person name="Nishiyama T."/>
            <person name="Hasebe M."/>
            <person name="Bowman J.L."/>
            <person name="Gribskov M."/>
            <person name="dePamphilis C."/>
            <person name="Albert V.A."/>
            <person name="Aono N."/>
            <person name="Aoyama T."/>
            <person name="Ambrose B.A."/>
            <person name="Ashton N.W."/>
            <person name="Axtell M.J."/>
            <person name="Barker E."/>
            <person name="Barker M.S."/>
            <person name="Bennetzen J.L."/>
            <person name="Bonawitz N.D."/>
            <person name="Chapple C."/>
            <person name="Cheng C."/>
            <person name="Correa L.G."/>
            <person name="Dacre M."/>
            <person name="DeBarry J."/>
            <person name="Dreyer I."/>
            <person name="Elias M."/>
            <person name="Engstrom E.M."/>
            <person name="Estelle M."/>
            <person name="Feng L."/>
            <person name="Finet C."/>
            <person name="Floyd S.K."/>
            <person name="Frommer W.B."/>
            <person name="Fujita T."/>
            <person name="Gramzow L."/>
            <person name="Gutensohn M."/>
            <person name="Harholt J."/>
            <person name="Hattori M."/>
            <person name="Heyl A."/>
            <person name="Hirai T."/>
            <person name="Hiwatashi Y."/>
            <person name="Ishikawa M."/>
            <person name="Iwata M."/>
            <person name="Karol K.G."/>
            <person name="Koehler B."/>
            <person name="Kolukisaoglu U."/>
            <person name="Kubo M."/>
            <person name="Kurata T."/>
            <person name="Lalonde S."/>
            <person name="Li K."/>
            <person name="Li Y."/>
            <person name="Litt A."/>
            <person name="Lyons E."/>
            <person name="Manning G."/>
            <person name="Maruyama T."/>
            <person name="Michael T.P."/>
            <person name="Mikami K."/>
            <person name="Miyazaki S."/>
            <person name="Morinaga S."/>
            <person name="Murata T."/>
            <person name="Mueller-Roeber B."/>
            <person name="Nelson D.R."/>
            <person name="Obara M."/>
            <person name="Oguri Y."/>
            <person name="Olmstead R.G."/>
            <person name="Onodera N."/>
            <person name="Petersen B.L."/>
            <person name="Pils B."/>
            <person name="Prigge M."/>
            <person name="Rensing S.A."/>
            <person name="Riano-Pachon D.M."/>
            <person name="Roberts A.W."/>
            <person name="Sato Y."/>
            <person name="Scheller H.V."/>
            <person name="Schulz B."/>
            <person name="Schulz C."/>
            <person name="Shakirov E.V."/>
            <person name="Shibagaki N."/>
            <person name="Shinohara N."/>
            <person name="Shippen D.E."/>
            <person name="Soerensen I."/>
            <person name="Sotooka R."/>
            <person name="Sugimoto N."/>
            <person name="Sugita M."/>
            <person name="Sumikawa N."/>
            <person name="Tanurdzic M."/>
            <person name="Theissen G."/>
            <person name="Ulvskov P."/>
            <person name="Wakazuki S."/>
            <person name="Weng J.K."/>
            <person name="Willats W.W."/>
            <person name="Wipf D."/>
            <person name="Wolf P.G."/>
            <person name="Yang L."/>
            <person name="Zimmer A.D."/>
            <person name="Zhu Q."/>
            <person name="Mitros T."/>
            <person name="Hellsten U."/>
            <person name="Loque D."/>
            <person name="Otillar R."/>
            <person name="Salamov A."/>
            <person name="Schmutz J."/>
            <person name="Shapiro H."/>
            <person name="Lindquist E."/>
            <person name="Lucas S."/>
            <person name="Rokhsar D."/>
            <person name="Grigoriev I.V."/>
        </authorList>
    </citation>
    <scope>NUCLEOTIDE SEQUENCE [LARGE SCALE GENOMIC DNA]</scope>
</reference>
<dbReference type="EMBL" id="GL377616">
    <property type="protein sequence ID" value="EFJ16928.1"/>
    <property type="molecule type" value="Genomic_DNA"/>
</dbReference>
<evidence type="ECO:0000256" key="1">
    <source>
        <dbReference type="SAM" id="Coils"/>
    </source>
</evidence>
<keyword evidence="3" id="KW-0812">Transmembrane</keyword>
<feature type="transmembrane region" description="Helical" evidence="3">
    <location>
        <begin position="257"/>
        <end position="278"/>
    </location>
</feature>
<dbReference type="InParanoid" id="D8SET9"/>
<feature type="region of interest" description="Disordered" evidence="2">
    <location>
        <begin position="54"/>
        <end position="80"/>
    </location>
</feature>
<feature type="coiled-coil region" evidence="1">
    <location>
        <begin position="194"/>
        <end position="224"/>
    </location>
</feature>
<keyword evidence="3" id="KW-0472">Membrane</keyword>
<name>D8SET9_SELML</name>
<keyword evidence="5" id="KW-1185">Reference proteome</keyword>
<organism evidence="5">
    <name type="scientific">Selaginella moellendorffii</name>
    <name type="common">Spikemoss</name>
    <dbReference type="NCBI Taxonomy" id="88036"/>
    <lineage>
        <taxon>Eukaryota</taxon>
        <taxon>Viridiplantae</taxon>
        <taxon>Streptophyta</taxon>
        <taxon>Embryophyta</taxon>
        <taxon>Tracheophyta</taxon>
        <taxon>Lycopodiopsida</taxon>
        <taxon>Selaginellales</taxon>
        <taxon>Selaginellaceae</taxon>
        <taxon>Selaginella</taxon>
    </lineage>
</organism>
<proteinExistence type="predicted"/>
<dbReference type="Gramene" id="EFJ16928">
    <property type="protein sequence ID" value="EFJ16928"/>
    <property type="gene ID" value="SELMODRAFT_421299"/>
</dbReference>
<evidence type="ECO:0000256" key="2">
    <source>
        <dbReference type="SAM" id="MobiDB-lite"/>
    </source>
</evidence>
<sequence>MSMVAAIDRLIQDRNMDKDPVIAAPPPRSPPYGLVKERRFYQDDMVGKTLNDKQALVAEGKSPSTPAAATPRKLGTPSGYGEDFFFDAPESPFAGSETSSQCDYSGVENSTALAEATADSAKHQQEMEELERYKKAEETLEIVLQKLADGGLAVPPTLLERNGGALEVEDLDIVGQLQIKKMVEAAVARGAAKAECEEQLQAELESKNTEIETKNREVTRLRDKVRYNELLNREISQRNQEAIEMARSKRRARKRMIRWAVGSASAAIVGGIGVALVYKYSSWEFLRASKPEATSE</sequence>
<evidence type="ECO:0000256" key="3">
    <source>
        <dbReference type="SAM" id="Phobius"/>
    </source>
</evidence>
<evidence type="ECO:0000313" key="4">
    <source>
        <dbReference type="EMBL" id="EFJ16928.1"/>
    </source>
</evidence>
<dbReference type="KEGG" id="smo:SELMODRAFT_421299"/>
<evidence type="ECO:0000313" key="5">
    <source>
        <dbReference type="Proteomes" id="UP000001514"/>
    </source>
</evidence>
<keyword evidence="3" id="KW-1133">Transmembrane helix</keyword>
<protein>
    <submittedName>
        <fullName evidence="4">Uncharacterized protein</fullName>
    </submittedName>
</protein>
<dbReference type="HOGENOM" id="CLU_941351_0_0_1"/>
<accession>D8SET9</accession>
<keyword evidence="1" id="KW-0175">Coiled coil</keyword>
<dbReference type="OrthoDB" id="1923043at2759"/>
<dbReference type="eggNOG" id="ENOG502QPVC">
    <property type="taxonomic scope" value="Eukaryota"/>
</dbReference>
<dbReference type="AlphaFoldDB" id="D8SET9"/>
<gene>
    <name evidence="4" type="ORF">SELMODRAFT_421299</name>
</gene>
<dbReference type="Proteomes" id="UP000001514">
    <property type="component" value="Unassembled WGS sequence"/>
</dbReference>